<dbReference type="SMART" id="SM00530">
    <property type="entry name" value="HTH_XRE"/>
    <property type="match status" value="1"/>
</dbReference>
<feature type="region of interest" description="Disordered" evidence="1">
    <location>
        <begin position="286"/>
        <end position="306"/>
    </location>
</feature>
<name>A0ABP9IKF1_9ACTN</name>
<dbReference type="Proteomes" id="UP001501759">
    <property type="component" value="Unassembled WGS sequence"/>
</dbReference>
<dbReference type="Gene3D" id="1.10.260.40">
    <property type="entry name" value="lambda repressor-like DNA-binding domains"/>
    <property type="match status" value="1"/>
</dbReference>
<reference evidence="4" key="1">
    <citation type="journal article" date="2019" name="Int. J. Syst. Evol. Microbiol.">
        <title>The Global Catalogue of Microorganisms (GCM) 10K type strain sequencing project: providing services to taxonomists for standard genome sequencing and annotation.</title>
        <authorList>
            <consortium name="The Broad Institute Genomics Platform"/>
            <consortium name="The Broad Institute Genome Sequencing Center for Infectious Disease"/>
            <person name="Wu L."/>
            <person name="Ma J."/>
        </authorList>
    </citation>
    <scope>NUCLEOTIDE SEQUENCE [LARGE SCALE GENOMIC DNA]</scope>
    <source>
        <strain evidence="4">JCM 18409</strain>
    </source>
</reference>
<dbReference type="RefSeq" id="WP_345642061.1">
    <property type="nucleotide sequence ID" value="NZ_BAABKB010000002.1"/>
</dbReference>
<sequence>MSEAKPPSPAIQRIRLRTELRKARTKTGLTQRQVAEKMEWSPSKLIRIEAGEVGITVNDLRPLLAVYEISSQRKVDELLDLARGSRKMPFSEFRDIYSKEFLQFLAMETSASLIRHFNSLQIPGLLQTEEYGRAIMRAYSSGLAQDTLDRYIEARLARQELLQGDEGPEFFFILDESVIRRQVGGRGVMRAQLERLAELAARPRVHILVLPFSAGAHSGMQGPFTLFEFEADEMPDSFYLENPRGDSYASSDSEETGRYVERFWELEDLSIKDDVDVLLRRMAERTGEGSDDLVSLLRSGTASADA</sequence>
<feature type="domain" description="HTH cro/C1-type" evidence="2">
    <location>
        <begin position="20"/>
        <end position="78"/>
    </location>
</feature>
<organism evidence="3 4">
    <name type="scientific">Streptomyces siamensis</name>
    <dbReference type="NCBI Taxonomy" id="1274986"/>
    <lineage>
        <taxon>Bacteria</taxon>
        <taxon>Bacillati</taxon>
        <taxon>Actinomycetota</taxon>
        <taxon>Actinomycetes</taxon>
        <taxon>Kitasatosporales</taxon>
        <taxon>Streptomycetaceae</taxon>
        <taxon>Streptomyces</taxon>
    </lineage>
</organism>
<evidence type="ECO:0000259" key="2">
    <source>
        <dbReference type="PROSITE" id="PS50943"/>
    </source>
</evidence>
<gene>
    <name evidence="3" type="ORF">GCM10023335_11310</name>
</gene>
<dbReference type="CDD" id="cd00093">
    <property type="entry name" value="HTH_XRE"/>
    <property type="match status" value="1"/>
</dbReference>
<protein>
    <submittedName>
        <fullName evidence="3">Helix-turn-helix transcriptional regulator</fullName>
    </submittedName>
</protein>
<evidence type="ECO:0000256" key="1">
    <source>
        <dbReference type="SAM" id="MobiDB-lite"/>
    </source>
</evidence>
<dbReference type="SUPFAM" id="SSF47413">
    <property type="entry name" value="lambda repressor-like DNA-binding domains"/>
    <property type="match status" value="1"/>
</dbReference>
<comment type="caution">
    <text evidence="3">The sequence shown here is derived from an EMBL/GenBank/DDBJ whole genome shotgun (WGS) entry which is preliminary data.</text>
</comment>
<evidence type="ECO:0000313" key="3">
    <source>
        <dbReference type="EMBL" id="GAA4999003.1"/>
    </source>
</evidence>
<proteinExistence type="predicted"/>
<accession>A0ABP9IKF1</accession>
<evidence type="ECO:0000313" key="4">
    <source>
        <dbReference type="Proteomes" id="UP001501759"/>
    </source>
</evidence>
<dbReference type="InterPro" id="IPR043917">
    <property type="entry name" value="DUF5753"/>
</dbReference>
<dbReference type="Pfam" id="PF13560">
    <property type="entry name" value="HTH_31"/>
    <property type="match status" value="1"/>
</dbReference>
<dbReference type="PROSITE" id="PS50943">
    <property type="entry name" value="HTH_CROC1"/>
    <property type="match status" value="1"/>
</dbReference>
<dbReference type="EMBL" id="BAABKB010000002">
    <property type="protein sequence ID" value="GAA4999003.1"/>
    <property type="molecule type" value="Genomic_DNA"/>
</dbReference>
<dbReference type="InterPro" id="IPR010982">
    <property type="entry name" value="Lambda_DNA-bd_dom_sf"/>
</dbReference>
<dbReference type="Pfam" id="PF19054">
    <property type="entry name" value="DUF5753"/>
    <property type="match status" value="1"/>
</dbReference>
<dbReference type="InterPro" id="IPR001387">
    <property type="entry name" value="Cro/C1-type_HTH"/>
</dbReference>
<keyword evidence="4" id="KW-1185">Reference proteome</keyword>